<evidence type="ECO:0000256" key="1">
    <source>
        <dbReference type="SAM" id="MobiDB-lite"/>
    </source>
</evidence>
<proteinExistence type="predicted"/>
<keyword evidence="3" id="KW-1185">Reference proteome</keyword>
<evidence type="ECO:0000313" key="3">
    <source>
        <dbReference type="Proteomes" id="UP000266841"/>
    </source>
</evidence>
<dbReference type="EMBL" id="AGNL01021062">
    <property type="protein sequence ID" value="EJK60468.1"/>
    <property type="molecule type" value="Genomic_DNA"/>
</dbReference>
<sequence length="248" mass="26676">MERKGFGEAKLRLLKQVSIRAGWELCSNNAQGPAESGSASIGWRHGGRYRAAPVEPLRARTSKSALGLSRRKVSAWRGPRPPHQFRTVDCRIRILRGRNELFLVEKPPSSQSRSERRPETAPSCSVLPCSLRTSPGHVYLRRVAIENLPGRPARARLHPPDEAAIASASIFVEGHRVEGATDISLGVLAGETPPHIRSSDGTAPTVLRTPFPPALWGDGAHRPVLVCSSSPGGKDAGPSPPSSAVPLR</sequence>
<feature type="region of interest" description="Disordered" evidence="1">
    <location>
        <begin position="226"/>
        <end position="248"/>
    </location>
</feature>
<feature type="compositionally biased region" description="Pro residues" evidence="1">
    <location>
        <begin position="238"/>
        <end position="248"/>
    </location>
</feature>
<comment type="caution">
    <text evidence="2">The sequence shown here is derived from an EMBL/GenBank/DDBJ whole genome shotgun (WGS) entry which is preliminary data.</text>
</comment>
<feature type="region of interest" description="Disordered" evidence="1">
    <location>
        <begin position="105"/>
        <end position="124"/>
    </location>
</feature>
<protein>
    <submittedName>
        <fullName evidence="2">Uncharacterized protein</fullName>
    </submittedName>
</protein>
<name>K0S2Y1_THAOC</name>
<reference evidence="2 3" key="1">
    <citation type="journal article" date="2012" name="Genome Biol.">
        <title>Genome and low-iron response of an oceanic diatom adapted to chronic iron limitation.</title>
        <authorList>
            <person name="Lommer M."/>
            <person name="Specht M."/>
            <person name="Roy A.S."/>
            <person name="Kraemer L."/>
            <person name="Andreson R."/>
            <person name="Gutowska M.A."/>
            <person name="Wolf J."/>
            <person name="Bergner S.V."/>
            <person name="Schilhabel M.B."/>
            <person name="Klostermeier U.C."/>
            <person name="Beiko R.G."/>
            <person name="Rosenstiel P."/>
            <person name="Hippler M."/>
            <person name="Laroche J."/>
        </authorList>
    </citation>
    <scope>NUCLEOTIDE SEQUENCE [LARGE SCALE GENOMIC DNA]</scope>
    <source>
        <strain evidence="2 3">CCMP1005</strain>
    </source>
</reference>
<evidence type="ECO:0000313" key="2">
    <source>
        <dbReference type="EMBL" id="EJK60468.1"/>
    </source>
</evidence>
<dbReference type="Proteomes" id="UP000266841">
    <property type="component" value="Unassembled WGS sequence"/>
</dbReference>
<dbReference type="AlphaFoldDB" id="K0S2Y1"/>
<accession>K0S2Y1</accession>
<gene>
    <name evidence="2" type="ORF">THAOC_19174</name>
</gene>
<organism evidence="2 3">
    <name type="scientific">Thalassiosira oceanica</name>
    <name type="common">Marine diatom</name>
    <dbReference type="NCBI Taxonomy" id="159749"/>
    <lineage>
        <taxon>Eukaryota</taxon>
        <taxon>Sar</taxon>
        <taxon>Stramenopiles</taxon>
        <taxon>Ochrophyta</taxon>
        <taxon>Bacillariophyta</taxon>
        <taxon>Coscinodiscophyceae</taxon>
        <taxon>Thalassiosirophycidae</taxon>
        <taxon>Thalassiosirales</taxon>
        <taxon>Thalassiosiraceae</taxon>
        <taxon>Thalassiosira</taxon>
    </lineage>
</organism>